<comment type="caution">
    <text evidence="5">The sequence shown here is derived from an EMBL/GenBank/DDBJ whole genome shotgun (WGS) entry which is preliminary data.</text>
</comment>
<name>A0A6L2LM91_TANCI</name>
<sequence>MFTTVGHICRPTGQTITLVGNVYHLTRITTTAIVPLKEPIPIESNTDKPIVTLVYSKKSKAAKKKVPVSISKINQSLVVQIVLLYLDSGCSKHMTGDRSQLINFVQKFLGTVKFGNDHVAKIMGYGDYKIGMDLCGPTRVESVNGKKYILVIVDDYSRFTWVKFLRSKDEAPDFNIKFLKMIQVRLKVPVRRIRTDNRTEFVNQTLREYYEEVGIYHETSVAHSSQQNGVVERHNRTLIKAARTINNWDLLFQSMFDELLNPPPSVDPQTPEVIALIVEVIPQVQAESTGSPSLTSVDQDALSSSKYQTTPETQSAVISQDIKEDNIDMEVAHIGNDPLFGVHILEVTSAQSSLMVSPQPIVQPDHQIPQHISKWTKDHLLDNIIGQLSRPFSTRLQLHEQALFCYYDAFLSLVWELVLLPDKVMVITLKWIYKVKLDELGGILKNKARLVARGYRQEEGNDFEESFALVARLEAIRIFLAYAAHKNMVVYQMDVKTAFLNGNLREEVYVSQLDGFVDQDNPNHMYKLKKALYGLKQALRAWYDMLSSFLISQDFSKGLVDPTLFIRRHGNDLLLVQIYVDDIIFAASTPEVCDLFANLIYHFLKEKVENGVIELYFINTEYQLTDLFTKALSRDKIEFLINKLGMRSFTPETLKQLMDEVDKTMDTTTDQQVAIDEALVPHAFLVTVNVPEIYMQEFWTTATVHHHAIRFKMDKKKHIVNLESFRDMLHICPRVPGQSFAEPPFEEKILAFIRFLGHSTAIRTLTDVEHKDHKKSNEMYYPWFTKVIIHHFMSNDSSIPRRNKVNWHYVRDDHMFSTIKLVSRHQNIQQFGAAPPKPKASIRRTRSSSDTSITPLTTAVGPRLTFSQKGKQAAKASKAKNLSSLSKVSMTKAQQLKLVTKRSLQQTHISQTSGFGVDEGTGSIPGVPEVTTDESEEEISWNSAKDEGDDEGKDGDSNDDDNGDDDDKQEFDKEEYDEETRDEESFDPILKTPENSDEEGNGEEDLGLNVSREAGHDEKEEEHELYRDVNINQRRGIQTTQEVEDSHVTLISVNPDGQQQSSSVSSQFVTSMLNPTLDVAQKENDEFLKTIDENMQNIIKEQVKEQVKVQVSKIFPRIEQTVNEQLAAEVLTRSSHSSKTSYAVAADLSQTELKNILIEKMEGNKSIQRSDEQRNLYKALVEVYESDKIILNTHRETVTLKRHRDDDADKDEEPFVGPDQGSKRRKEGKEHESANAPTETATRSAGRSTQGTKSRQVSASESAFAEELIQTTFQMEEPSCLEFETGVEDQPIIQSSQHPEWFSQQQKPPSSDRDWNKTMPATHGSIQPWISGLAKLSDSRSSFNELMDTPMDFSNFLINRLKVDTLTLDLLAGPTNELMKGSCKSLVELEYHLEEVYKATTDQLDRVNPEGQQYPHYLLKPLPLIPNNRGRLVIPFEHFINNDLEYLRGGASSHKYNTSITKTKGADYGHIKLIEDLMPWTMWIEEPIGYDKHALWGVSHWGRKRQQFYGFTVN</sequence>
<dbReference type="Pfam" id="PF07727">
    <property type="entry name" value="RVT_2"/>
    <property type="match status" value="1"/>
</dbReference>
<evidence type="ECO:0000256" key="2">
    <source>
        <dbReference type="ARBA" id="ARBA00022801"/>
    </source>
</evidence>
<proteinExistence type="predicted"/>
<protein>
    <submittedName>
        <fullName evidence="5">Retrovirus-related Pol polyprotein from transposon TNT 1-94</fullName>
    </submittedName>
</protein>
<dbReference type="GO" id="GO:0003676">
    <property type="term" value="F:nucleic acid binding"/>
    <property type="evidence" value="ECO:0007669"/>
    <property type="project" value="InterPro"/>
</dbReference>
<dbReference type="InterPro" id="IPR013103">
    <property type="entry name" value="RVT_2"/>
</dbReference>
<dbReference type="InterPro" id="IPR001584">
    <property type="entry name" value="Integrase_cat-core"/>
</dbReference>
<feature type="region of interest" description="Disordered" evidence="3">
    <location>
        <begin position="910"/>
        <end position="1007"/>
    </location>
</feature>
<dbReference type="InterPro" id="IPR039537">
    <property type="entry name" value="Retrotran_Ty1/copia-like"/>
</dbReference>
<evidence type="ECO:0000256" key="1">
    <source>
        <dbReference type="ARBA" id="ARBA00022723"/>
    </source>
</evidence>
<dbReference type="SUPFAM" id="SSF53098">
    <property type="entry name" value="Ribonuclease H-like"/>
    <property type="match status" value="1"/>
</dbReference>
<evidence type="ECO:0000256" key="3">
    <source>
        <dbReference type="SAM" id="MobiDB-lite"/>
    </source>
</evidence>
<gene>
    <name evidence="5" type="ORF">Tci_034187</name>
</gene>
<dbReference type="PANTHER" id="PTHR42648:SF21">
    <property type="entry name" value="CYSTEINE-RICH RLK (RECEPTOR-LIKE PROTEIN KINASE) 8"/>
    <property type="match status" value="1"/>
</dbReference>
<feature type="compositionally biased region" description="Acidic residues" evidence="3">
    <location>
        <begin position="947"/>
        <end position="986"/>
    </location>
</feature>
<dbReference type="InterPro" id="IPR036397">
    <property type="entry name" value="RNaseH_sf"/>
</dbReference>
<keyword evidence="1" id="KW-0479">Metal-binding</keyword>
<dbReference type="GO" id="GO:0015074">
    <property type="term" value="P:DNA integration"/>
    <property type="evidence" value="ECO:0007669"/>
    <property type="project" value="InterPro"/>
</dbReference>
<dbReference type="EMBL" id="BKCJ010004635">
    <property type="protein sequence ID" value="GEU62209.1"/>
    <property type="molecule type" value="Genomic_DNA"/>
</dbReference>
<organism evidence="5">
    <name type="scientific">Tanacetum cinerariifolium</name>
    <name type="common">Dalmatian daisy</name>
    <name type="synonym">Chrysanthemum cinerariifolium</name>
    <dbReference type="NCBI Taxonomy" id="118510"/>
    <lineage>
        <taxon>Eukaryota</taxon>
        <taxon>Viridiplantae</taxon>
        <taxon>Streptophyta</taxon>
        <taxon>Embryophyta</taxon>
        <taxon>Tracheophyta</taxon>
        <taxon>Spermatophyta</taxon>
        <taxon>Magnoliopsida</taxon>
        <taxon>eudicotyledons</taxon>
        <taxon>Gunneridae</taxon>
        <taxon>Pentapetalae</taxon>
        <taxon>asterids</taxon>
        <taxon>campanulids</taxon>
        <taxon>Asterales</taxon>
        <taxon>Asteraceae</taxon>
        <taxon>Asteroideae</taxon>
        <taxon>Anthemideae</taxon>
        <taxon>Anthemidinae</taxon>
        <taxon>Tanacetum</taxon>
    </lineage>
</organism>
<evidence type="ECO:0000259" key="4">
    <source>
        <dbReference type="PROSITE" id="PS50994"/>
    </source>
</evidence>
<dbReference type="GO" id="GO:0046872">
    <property type="term" value="F:metal ion binding"/>
    <property type="evidence" value="ECO:0007669"/>
    <property type="project" value="UniProtKB-KW"/>
</dbReference>
<dbReference type="Gene3D" id="3.30.420.10">
    <property type="entry name" value="Ribonuclease H-like superfamily/Ribonuclease H"/>
    <property type="match status" value="1"/>
</dbReference>
<feature type="compositionally biased region" description="Acidic residues" evidence="3">
    <location>
        <begin position="995"/>
        <end position="1006"/>
    </location>
</feature>
<accession>A0A6L2LM91</accession>
<feature type="region of interest" description="Disordered" evidence="3">
    <location>
        <begin position="1201"/>
        <end position="1261"/>
    </location>
</feature>
<dbReference type="SUPFAM" id="SSF56672">
    <property type="entry name" value="DNA/RNA polymerases"/>
    <property type="match status" value="1"/>
</dbReference>
<dbReference type="GO" id="GO:0006508">
    <property type="term" value="P:proteolysis"/>
    <property type="evidence" value="ECO:0007669"/>
    <property type="project" value="UniProtKB-KW"/>
</dbReference>
<feature type="region of interest" description="Disordered" evidence="3">
    <location>
        <begin position="831"/>
        <end position="861"/>
    </location>
</feature>
<evidence type="ECO:0000313" key="5">
    <source>
        <dbReference type="EMBL" id="GEU62209.1"/>
    </source>
</evidence>
<feature type="domain" description="Integrase catalytic" evidence="4">
    <location>
        <begin position="120"/>
        <end position="238"/>
    </location>
</feature>
<keyword evidence="2" id="KW-0378">Hydrolase</keyword>
<dbReference type="InterPro" id="IPR043502">
    <property type="entry name" value="DNA/RNA_pol_sf"/>
</dbReference>
<dbReference type="PROSITE" id="PS50994">
    <property type="entry name" value="INTEGRASE"/>
    <property type="match status" value="1"/>
</dbReference>
<dbReference type="Pfam" id="PF00665">
    <property type="entry name" value="rve"/>
    <property type="match status" value="1"/>
</dbReference>
<feature type="compositionally biased region" description="Polar residues" evidence="3">
    <location>
        <begin position="1235"/>
        <end position="1261"/>
    </location>
</feature>
<dbReference type="GO" id="GO:0004190">
    <property type="term" value="F:aspartic-type endopeptidase activity"/>
    <property type="evidence" value="ECO:0007669"/>
    <property type="project" value="UniProtKB-KW"/>
</dbReference>
<reference evidence="5" key="1">
    <citation type="journal article" date="2019" name="Sci. Rep.">
        <title>Draft genome of Tanacetum cinerariifolium, the natural source of mosquito coil.</title>
        <authorList>
            <person name="Yamashiro T."/>
            <person name="Shiraishi A."/>
            <person name="Satake H."/>
            <person name="Nakayama K."/>
        </authorList>
    </citation>
    <scope>NUCLEOTIDE SEQUENCE</scope>
</reference>
<dbReference type="PANTHER" id="PTHR42648">
    <property type="entry name" value="TRANSPOSASE, PUTATIVE-RELATED"/>
    <property type="match status" value="1"/>
</dbReference>
<dbReference type="InterPro" id="IPR012337">
    <property type="entry name" value="RNaseH-like_sf"/>
</dbReference>